<feature type="transmembrane region" description="Helical" evidence="1">
    <location>
        <begin position="123"/>
        <end position="147"/>
    </location>
</feature>
<feature type="transmembrane region" description="Helical" evidence="1">
    <location>
        <begin position="511"/>
        <end position="536"/>
    </location>
</feature>
<proteinExistence type="predicted"/>
<evidence type="ECO:0000256" key="1">
    <source>
        <dbReference type="SAM" id="Phobius"/>
    </source>
</evidence>
<keyword evidence="1" id="KW-1133">Transmembrane helix</keyword>
<dbReference type="PANTHER" id="PTHR34289:SF8">
    <property type="entry name" value="DUF819 DOMAIN-CONTAINING PROTEIN"/>
    <property type="match status" value="1"/>
</dbReference>
<dbReference type="PANTHER" id="PTHR34289">
    <property type="entry name" value="PROTEIN, PUTATIVE (DUF819)-RELATED"/>
    <property type="match status" value="1"/>
</dbReference>
<dbReference type="VEuPathDB" id="PlasmoDB:PCYB_123060"/>
<name>K6UYP2_PLACD</name>
<keyword evidence="1" id="KW-0812">Transmembrane</keyword>
<reference evidence="2 3" key="1">
    <citation type="journal article" date="2012" name="Nat. Genet.">
        <title>Plasmodium cynomolgi genome sequences provide insight into Plasmodium vivax and the monkey malaria clade.</title>
        <authorList>
            <person name="Tachibana S."/>
            <person name="Sullivan S.A."/>
            <person name="Kawai S."/>
            <person name="Nakamura S."/>
            <person name="Kim H.R."/>
            <person name="Goto N."/>
            <person name="Arisue N."/>
            <person name="Palacpac N.M.Q."/>
            <person name="Honma H."/>
            <person name="Yagi M."/>
            <person name="Tougan T."/>
            <person name="Katakai Y."/>
            <person name="Kaneko O."/>
            <person name="Mita T."/>
            <person name="Kita K."/>
            <person name="Yasutomi Y."/>
            <person name="Sutton P.L."/>
            <person name="Shakhbatyan R."/>
            <person name="Horii T."/>
            <person name="Yasunaga T."/>
            <person name="Barnwell J.W."/>
            <person name="Escalante A.A."/>
            <person name="Carlton J.M."/>
            <person name="Tanabe K."/>
        </authorList>
    </citation>
    <scope>NUCLEOTIDE SEQUENCE [LARGE SCALE GENOMIC DNA]</scope>
    <source>
        <strain evidence="2 3">B</strain>
    </source>
</reference>
<dbReference type="eggNOG" id="ENOG502S5H7">
    <property type="taxonomic scope" value="Eukaryota"/>
</dbReference>
<dbReference type="GeneID" id="14694113"/>
<feature type="transmembrane region" description="Helical" evidence="1">
    <location>
        <begin position="369"/>
        <end position="391"/>
    </location>
</feature>
<dbReference type="KEGG" id="pcy:PCYB_123060"/>
<dbReference type="AlphaFoldDB" id="K6UYP2"/>
<evidence type="ECO:0000313" key="3">
    <source>
        <dbReference type="Proteomes" id="UP000006319"/>
    </source>
</evidence>
<gene>
    <name evidence="2" type="ORF">PCYB_123060</name>
</gene>
<feature type="transmembrane region" description="Helical" evidence="1">
    <location>
        <begin position="168"/>
        <end position="186"/>
    </location>
</feature>
<feature type="transmembrane region" description="Helical" evidence="1">
    <location>
        <begin position="412"/>
        <end position="429"/>
    </location>
</feature>
<protein>
    <submittedName>
        <fullName evidence="2">Uncharacterized protein</fullName>
    </submittedName>
</protein>
<evidence type="ECO:0000313" key="2">
    <source>
        <dbReference type="EMBL" id="GAB67740.1"/>
    </source>
</evidence>
<organism evidence="2 3">
    <name type="scientific">Plasmodium cynomolgi (strain B)</name>
    <dbReference type="NCBI Taxonomy" id="1120755"/>
    <lineage>
        <taxon>Eukaryota</taxon>
        <taxon>Sar</taxon>
        <taxon>Alveolata</taxon>
        <taxon>Apicomplexa</taxon>
        <taxon>Aconoidasida</taxon>
        <taxon>Haemosporida</taxon>
        <taxon>Plasmodiidae</taxon>
        <taxon>Plasmodium</taxon>
        <taxon>Plasmodium (Plasmodium)</taxon>
    </lineage>
</organism>
<keyword evidence="3" id="KW-1185">Reference proteome</keyword>
<dbReference type="Proteomes" id="UP000006319">
    <property type="component" value="Chromosome 12"/>
</dbReference>
<dbReference type="PhylomeDB" id="K6UYP2"/>
<feature type="transmembrane region" description="Helical" evidence="1">
    <location>
        <begin position="7"/>
        <end position="25"/>
    </location>
</feature>
<dbReference type="Pfam" id="PF05684">
    <property type="entry name" value="DUF819"/>
    <property type="match status" value="2"/>
</dbReference>
<dbReference type="RefSeq" id="XP_004223687.1">
    <property type="nucleotide sequence ID" value="XM_004223639.1"/>
</dbReference>
<dbReference type="OMA" id="FRATEYY"/>
<feature type="transmembrane region" description="Helical" evidence="1">
    <location>
        <begin position="62"/>
        <end position="80"/>
    </location>
</feature>
<sequence length="537" mass="61141">MIERVRNYARIAPFAICLLFLPLQFSKKWKGFPNVHLFSFLLGIMLNGILEIKIDDRKYVDWVVQRVLSYSLCISLMMTFSCMKKKAIACEGREVEEGETACTEEEGKKKKSLYNLLIRSSRVAPFGIAFMFGAVGTLIGGVTSYHLTKRFLLQNDTKGSEERLRKNTSCFVATYIGGYINFVEVADLLAVDTLERNSMFILDDLFTNLLLITLPLWKHEPLSLNTSECISKQNGNVVKLSDEQGEVKDREEITHLLCDSARYASYGSFVNDEDWPLPLGEDHQVERHQVEHHQVKHHQVKHHQVKHHQVKHHQVKHHQVYSLPPLLCKCLCDCLSVVLIIGLSTKVLSDYEFIYQFVTSYIPADKFKTYILFALTFGYLFCLDCIAHLMANRITRRTKRAAVFVTHIYFRATEYYSTVLHLLTVYYLSLSGMSIDVSVLCSIVKPLTMLVVCLLATHLICVFFFSYMFNVVTKWSRLVLHVDEVLLAINANVGGPSTAALMSDVLGRPDLAFAATFWGVFGYFVATHAAMGMYALL</sequence>
<dbReference type="EMBL" id="DF157104">
    <property type="protein sequence ID" value="GAB67740.1"/>
    <property type="molecule type" value="Genomic_DNA"/>
</dbReference>
<dbReference type="InterPro" id="IPR008537">
    <property type="entry name" value="DUF819"/>
</dbReference>
<feature type="transmembrane region" description="Helical" evidence="1">
    <location>
        <begin position="449"/>
        <end position="469"/>
    </location>
</feature>
<dbReference type="OrthoDB" id="45797at2759"/>
<feature type="transmembrane region" description="Helical" evidence="1">
    <location>
        <begin position="31"/>
        <end position="50"/>
    </location>
</feature>
<keyword evidence="1" id="KW-0472">Membrane</keyword>
<accession>K6UYP2</accession>